<dbReference type="GO" id="GO:0043709">
    <property type="term" value="P:cell adhesion involved in single-species biofilm formation"/>
    <property type="evidence" value="ECO:0007669"/>
    <property type="project" value="TreeGrafter"/>
</dbReference>
<sequence length="320" mass="37984">MTNDQVMPSSNPLLHELVEVIPQVVQDHLDEMKQVRMFKLYMKYSPSYPKELLHTFQNHCHALFYSQEKYEQFITTSNQQGFKLGAMFAENSHVTLDLMLKITHSTRMWSIRHLLRTLDFSNHNQQIPLLIERFYELTNTRQHAFFEGYMDKQNEKLTHQSITDPLTGLYNRRYFYQLIVEEMIKAHRIGYPLTLMIIDLNNFKSINDSFGHMEGDKLLEEFSSILNNVRSNFDSAFRFGGDEFILILPNCTEENAKEIALRLDNQIKTYQPLVSLSFGVAEITLVKQIDKVNVDYFIRLADERMYKYKKNYKEWFNNLK</sequence>
<dbReference type="RefSeq" id="WP_272446049.1">
    <property type="nucleotide sequence ID" value="NZ_JAMQKC010000005.1"/>
</dbReference>
<dbReference type="AlphaFoldDB" id="A0A9X3WDG9"/>
<protein>
    <submittedName>
        <fullName evidence="2">GGDEF domain-containing protein</fullName>
    </submittedName>
</protein>
<dbReference type="PANTHER" id="PTHR45138">
    <property type="entry name" value="REGULATORY COMPONENTS OF SENSORY TRANSDUCTION SYSTEM"/>
    <property type="match status" value="1"/>
</dbReference>
<dbReference type="NCBIfam" id="TIGR00254">
    <property type="entry name" value="GGDEF"/>
    <property type="match status" value="1"/>
</dbReference>
<dbReference type="FunFam" id="3.30.70.270:FF:000001">
    <property type="entry name" value="Diguanylate cyclase domain protein"/>
    <property type="match status" value="1"/>
</dbReference>
<evidence type="ECO:0000313" key="2">
    <source>
        <dbReference type="EMBL" id="MDC3416998.1"/>
    </source>
</evidence>
<evidence type="ECO:0000259" key="1">
    <source>
        <dbReference type="PROSITE" id="PS50887"/>
    </source>
</evidence>
<dbReference type="Gene3D" id="3.30.70.270">
    <property type="match status" value="1"/>
</dbReference>
<evidence type="ECO:0000313" key="3">
    <source>
        <dbReference type="Proteomes" id="UP001145069"/>
    </source>
</evidence>
<dbReference type="InterPro" id="IPR050469">
    <property type="entry name" value="Diguanylate_Cyclase"/>
</dbReference>
<dbReference type="InterPro" id="IPR029787">
    <property type="entry name" value="Nucleotide_cyclase"/>
</dbReference>
<gene>
    <name evidence="2" type="ORF">NC799_08685</name>
</gene>
<dbReference type="GO" id="GO:1902201">
    <property type="term" value="P:negative regulation of bacterial-type flagellum-dependent cell motility"/>
    <property type="evidence" value="ECO:0007669"/>
    <property type="project" value="TreeGrafter"/>
</dbReference>
<dbReference type="Proteomes" id="UP001145069">
    <property type="component" value="Unassembled WGS sequence"/>
</dbReference>
<name>A0A9X3WDG9_9BACI</name>
<proteinExistence type="predicted"/>
<dbReference type="InterPro" id="IPR043128">
    <property type="entry name" value="Rev_trsase/Diguanyl_cyclase"/>
</dbReference>
<dbReference type="PROSITE" id="PS50887">
    <property type="entry name" value="GGDEF"/>
    <property type="match status" value="1"/>
</dbReference>
<dbReference type="PANTHER" id="PTHR45138:SF6">
    <property type="entry name" value="DIGUANYLATE CYCLASE DGCN"/>
    <property type="match status" value="1"/>
</dbReference>
<dbReference type="EMBL" id="JAMQKC010000005">
    <property type="protein sequence ID" value="MDC3416998.1"/>
    <property type="molecule type" value="Genomic_DNA"/>
</dbReference>
<dbReference type="Pfam" id="PF00990">
    <property type="entry name" value="GGDEF"/>
    <property type="match status" value="1"/>
</dbReference>
<dbReference type="GO" id="GO:0052621">
    <property type="term" value="F:diguanylate cyclase activity"/>
    <property type="evidence" value="ECO:0007669"/>
    <property type="project" value="TreeGrafter"/>
</dbReference>
<reference evidence="2" key="1">
    <citation type="submission" date="2022-06" db="EMBL/GenBank/DDBJ databases">
        <title>Aquibacillus sp. a new bacterium isolated from soil saline samples.</title>
        <authorList>
            <person name="Galisteo C."/>
            <person name="De La Haba R."/>
            <person name="Sanchez-Porro C."/>
            <person name="Ventosa A."/>
        </authorList>
    </citation>
    <scope>NUCLEOTIDE SEQUENCE</scope>
    <source>
        <strain evidence="2">3ASR75-54</strain>
    </source>
</reference>
<dbReference type="SMART" id="SM00267">
    <property type="entry name" value="GGDEF"/>
    <property type="match status" value="1"/>
</dbReference>
<dbReference type="SUPFAM" id="SSF55073">
    <property type="entry name" value="Nucleotide cyclase"/>
    <property type="match status" value="1"/>
</dbReference>
<dbReference type="GO" id="GO:0005886">
    <property type="term" value="C:plasma membrane"/>
    <property type="evidence" value="ECO:0007669"/>
    <property type="project" value="TreeGrafter"/>
</dbReference>
<organism evidence="2 3">
    <name type="scientific">Aquibacillus salsiterrae</name>
    <dbReference type="NCBI Taxonomy" id="2950439"/>
    <lineage>
        <taxon>Bacteria</taxon>
        <taxon>Bacillati</taxon>
        <taxon>Bacillota</taxon>
        <taxon>Bacilli</taxon>
        <taxon>Bacillales</taxon>
        <taxon>Bacillaceae</taxon>
        <taxon>Aquibacillus</taxon>
    </lineage>
</organism>
<feature type="domain" description="GGDEF" evidence="1">
    <location>
        <begin position="191"/>
        <end position="320"/>
    </location>
</feature>
<keyword evidence="3" id="KW-1185">Reference proteome</keyword>
<accession>A0A9X3WDG9</accession>
<dbReference type="CDD" id="cd01949">
    <property type="entry name" value="GGDEF"/>
    <property type="match status" value="1"/>
</dbReference>
<comment type="caution">
    <text evidence="2">The sequence shown here is derived from an EMBL/GenBank/DDBJ whole genome shotgun (WGS) entry which is preliminary data.</text>
</comment>
<dbReference type="InterPro" id="IPR000160">
    <property type="entry name" value="GGDEF_dom"/>
</dbReference>